<sequence>MSVHTLGSIGEPGAIAASATHLTKNFGSFTAVDDVSFEIERNKIYGFLGRNGAGKTTVMQMMTAQMRQSAGEVSIFGQSPWENPVAQSHMCFVKESQKYPDDLKVEHAVSHASNILPHWDGDFAAELVRDFDLPLGRKIKKLSRGMTSALGIVIGLASRAPLTFFDEPYLGLDAVSRHLFYDRLLADYAEHPRTVVLSTHLIDEVSDLIEHVILIDKGRIVLDADSDTLRESAFEITGPAKAVDSFTSGHRTLHRTTLGASARATIDGRLTDSQRSDGAAAGLTIEAVPLQQLIIDRTTADTEETVS</sequence>
<dbReference type="GO" id="GO:0005524">
    <property type="term" value="F:ATP binding"/>
    <property type="evidence" value="ECO:0007669"/>
    <property type="project" value="UniProtKB-KW"/>
</dbReference>
<evidence type="ECO:0000256" key="2">
    <source>
        <dbReference type="ARBA" id="ARBA00022741"/>
    </source>
</evidence>
<keyword evidence="2" id="KW-0547">Nucleotide-binding</keyword>
<name>A0ABT4MFQ8_9NOCA</name>
<evidence type="ECO:0000313" key="6">
    <source>
        <dbReference type="Proteomes" id="UP001081071"/>
    </source>
</evidence>
<evidence type="ECO:0000256" key="1">
    <source>
        <dbReference type="ARBA" id="ARBA00022448"/>
    </source>
</evidence>
<keyword evidence="3 5" id="KW-0067">ATP-binding</keyword>
<protein>
    <submittedName>
        <fullName evidence="5">ABC transporter ATP-binding protein</fullName>
    </submittedName>
</protein>
<dbReference type="Proteomes" id="UP001081071">
    <property type="component" value="Unassembled WGS sequence"/>
</dbReference>
<keyword evidence="1" id="KW-0813">Transport</keyword>
<dbReference type="CDD" id="cd03230">
    <property type="entry name" value="ABC_DR_subfamily_A"/>
    <property type="match status" value="1"/>
</dbReference>
<dbReference type="InterPro" id="IPR003439">
    <property type="entry name" value="ABC_transporter-like_ATP-bd"/>
</dbReference>
<feature type="domain" description="ABC transporter" evidence="4">
    <location>
        <begin position="17"/>
        <end position="242"/>
    </location>
</feature>
<dbReference type="InterPro" id="IPR051782">
    <property type="entry name" value="ABC_Transporter_VariousFunc"/>
</dbReference>
<organism evidence="5 6">
    <name type="scientific">Rhodococcus ruber</name>
    <dbReference type="NCBI Taxonomy" id="1830"/>
    <lineage>
        <taxon>Bacteria</taxon>
        <taxon>Bacillati</taxon>
        <taxon>Actinomycetota</taxon>
        <taxon>Actinomycetes</taxon>
        <taxon>Mycobacteriales</taxon>
        <taxon>Nocardiaceae</taxon>
        <taxon>Rhodococcus</taxon>
    </lineage>
</organism>
<dbReference type="EMBL" id="JAPWIJ010000003">
    <property type="protein sequence ID" value="MCZ4518566.1"/>
    <property type="molecule type" value="Genomic_DNA"/>
</dbReference>
<evidence type="ECO:0000256" key="3">
    <source>
        <dbReference type="ARBA" id="ARBA00022840"/>
    </source>
</evidence>
<dbReference type="InterPro" id="IPR003593">
    <property type="entry name" value="AAA+_ATPase"/>
</dbReference>
<keyword evidence="6" id="KW-1185">Reference proteome</keyword>
<dbReference type="Gene3D" id="3.40.50.300">
    <property type="entry name" value="P-loop containing nucleotide triphosphate hydrolases"/>
    <property type="match status" value="1"/>
</dbReference>
<dbReference type="RefSeq" id="WP_269603201.1">
    <property type="nucleotide sequence ID" value="NZ_JAPWIJ010000003.1"/>
</dbReference>
<dbReference type="PANTHER" id="PTHR42939">
    <property type="entry name" value="ABC TRANSPORTER ATP-BINDING PROTEIN ALBC-RELATED"/>
    <property type="match status" value="1"/>
</dbReference>
<dbReference type="InterPro" id="IPR027417">
    <property type="entry name" value="P-loop_NTPase"/>
</dbReference>
<proteinExistence type="predicted"/>
<dbReference type="PROSITE" id="PS50893">
    <property type="entry name" value="ABC_TRANSPORTER_2"/>
    <property type="match status" value="1"/>
</dbReference>
<accession>A0ABT4MFQ8</accession>
<dbReference type="PANTHER" id="PTHR42939:SF1">
    <property type="entry name" value="ABC TRANSPORTER ATP-BINDING PROTEIN ALBC-RELATED"/>
    <property type="match status" value="1"/>
</dbReference>
<gene>
    <name evidence="5" type="ORF">O4220_08545</name>
</gene>
<dbReference type="SMART" id="SM00382">
    <property type="entry name" value="AAA"/>
    <property type="match status" value="1"/>
</dbReference>
<dbReference type="SUPFAM" id="SSF52540">
    <property type="entry name" value="P-loop containing nucleoside triphosphate hydrolases"/>
    <property type="match status" value="1"/>
</dbReference>
<reference evidence="5" key="1">
    <citation type="submission" date="2022-12" db="EMBL/GenBank/DDBJ databases">
        <authorList>
            <person name="Krivoruchko A.V."/>
            <person name="Elkin A."/>
        </authorList>
    </citation>
    <scope>NUCLEOTIDE SEQUENCE</scope>
    <source>
        <strain evidence="5">IEGM 1391</strain>
    </source>
</reference>
<evidence type="ECO:0000313" key="5">
    <source>
        <dbReference type="EMBL" id="MCZ4518566.1"/>
    </source>
</evidence>
<evidence type="ECO:0000259" key="4">
    <source>
        <dbReference type="PROSITE" id="PS50893"/>
    </source>
</evidence>
<comment type="caution">
    <text evidence="5">The sequence shown here is derived from an EMBL/GenBank/DDBJ whole genome shotgun (WGS) entry which is preliminary data.</text>
</comment>
<dbReference type="Pfam" id="PF00005">
    <property type="entry name" value="ABC_tran"/>
    <property type="match status" value="1"/>
</dbReference>